<dbReference type="PROSITE" id="PS50943">
    <property type="entry name" value="HTH_CROC1"/>
    <property type="match status" value="1"/>
</dbReference>
<dbReference type="InterPro" id="IPR001387">
    <property type="entry name" value="Cro/C1-type_HTH"/>
</dbReference>
<evidence type="ECO:0000313" key="3">
    <source>
        <dbReference type="EMBL" id="EFM48329.1"/>
    </source>
</evidence>
<dbReference type="SMART" id="SM00530">
    <property type="entry name" value="HTH_XRE"/>
    <property type="match status" value="1"/>
</dbReference>
<dbReference type="CDD" id="cd00093">
    <property type="entry name" value="HTH_XRE"/>
    <property type="match status" value="1"/>
</dbReference>
<evidence type="ECO:0000256" key="1">
    <source>
        <dbReference type="SAM" id="MobiDB-lite"/>
    </source>
</evidence>
<dbReference type="GeneID" id="84574687"/>
<comment type="caution">
    <text evidence="3">The sequence shown here is derived from an EMBL/GenBank/DDBJ whole genome shotgun (WGS) entry which is preliminary data.</text>
</comment>
<dbReference type="GO" id="GO:0003677">
    <property type="term" value="F:DNA binding"/>
    <property type="evidence" value="ECO:0007669"/>
    <property type="project" value="UniProtKB-KW"/>
</dbReference>
<dbReference type="EMBL" id="ACSH02000006">
    <property type="protein sequence ID" value="EFM48329.1"/>
    <property type="molecule type" value="Genomic_DNA"/>
</dbReference>
<dbReference type="OrthoDB" id="5148209at2"/>
<reference evidence="3" key="1">
    <citation type="submission" date="2010-08" db="EMBL/GenBank/DDBJ databases">
        <authorList>
            <person name="Harkins D.M."/>
            <person name="Madupu R."/>
            <person name="Durkin A.S."/>
            <person name="Torralba M."/>
            <person name="Methe B."/>
            <person name="Sutton G.G."/>
            <person name="Nelson K.E."/>
        </authorList>
    </citation>
    <scope>NUCLEOTIDE SEQUENCE [LARGE SCALE GENOMIC DNA]</scope>
    <source>
        <strain evidence="3">ATCC 14266</strain>
    </source>
</reference>
<dbReference type="AlphaFoldDB" id="E0DHC0"/>
<dbReference type="eggNOG" id="COG1476">
    <property type="taxonomic scope" value="Bacteria"/>
</dbReference>
<organism evidence="3 4">
    <name type="scientific">Corynebacterium matruchotii ATCC 14266</name>
    <dbReference type="NCBI Taxonomy" id="553207"/>
    <lineage>
        <taxon>Bacteria</taxon>
        <taxon>Bacillati</taxon>
        <taxon>Actinomycetota</taxon>
        <taxon>Actinomycetes</taxon>
        <taxon>Mycobacteriales</taxon>
        <taxon>Corynebacteriaceae</taxon>
        <taxon>Corynebacterium</taxon>
    </lineage>
</organism>
<dbReference type="InterPro" id="IPR010982">
    <property type="entry name" value="Lambda_DNA-bd_dom_sf"/>
</dbReference>
<dbReference type="Proteomes" id="UP000004218">
    <property type="component" value="Unassembled WGS sequence"/>
</dbReference>
<evidence type="ECO:0000313" key="4">
    <source>
        <dbReference type="Proteomes" id="UP000004218"/>
    </source>
</evidence>
<sequence>MNVGNDVGAVPQWELQDRIQRARRHAGLEQGQLAELAGVSRKSVSNWEIGKTVPRRSALIAIAFATGVNLYWLETGESPYPPEPVKDAKSGNSMV</sequence>
<dbReference type="SUPFAM" id="SSF47413">
    <property type="entry name" value="lambda repressor-like DNA-binding domains"/>
    <property type="match status" value="1"/>
</dbReference>
<protein>
    <submittedName>
        <fullName evidence="3">DNA-binding helix-turn-helix protein</fullName>
    </submittedName>
</protein>
<keyword evidence="3" id="KW-0238">DNA-binding</keyword>
<evidence type="ECO:0000259" key="2">
    <source>
        <dbReference type="PROSITE" id="PS50943"/>
    </source>
</evidence>
<accession>E0DHC0</accession>
<dbReference type="STRING" id="553207.HMPREF0299_5072"/>
<name>E0DHC0_9CORY</name>
<gene>
    <name evidence="3" type="ORF">HMPREF0299_5072</name>
</gene>
<dbReference type="Pfam" id="PF01381">
    <property type="entry name" value="HTH_3"/>
    <property type="match status" value="1"/>
</dbReference>
<keyword evidence="4" id="KW-1185">Reference proteome</keyword>
<feature type="region of interest" description="Disordered" evidence="1">
    <location>
        <begin position="76"/>
        <end position="95"/>
    </location>
</feature>
<proteinExistence type="predicted"/>
<dbReference type="RefSeq" id="WP_005526815.1">
    <property type="nucleotide sequence ID" value="NZ_ACSH02000006.1"/>
</dbReference>
<feature type="domain" description="HTH cro/C1-type" evidence="2">
    <location>
        <begin position="19"/>
        <end position="73"/>
    </location>
</feature>
<dbReference type="Gene3D" id="1.10.260.40">
    <property type="entry name" value="lambda repressor-like DNA-binding domains"/>
    <property type="match status" value="1"/>
</dbReference>